<evidence type="ECO:0000256" key="10">
    <source>
        <dbReference type="ARBA" id="ARBA00023172"/>
    </source>
</evidence>
<dbReference type="Pfam" id="PF01068">
    <property type="entry name" value="DNA_ligase_A_M"/>
    <property type="match status" value="1"/>
</dbReference>
<dbReference type="PANTHER" id="PTHR45997">
    <property type="entry name" value="DNA LIGASE 4"/>
    <property type="match status" value="1"/>
</dbReference>
<dbReference type="InterPro" id="IPR000977">
    <property type="entry name" value="DNA_ligase_ATP-dep"/>
</dbReference>
<dbReference type="EMBL" id="JAGTXO010000026">
    <property type="protein sequence ID" value="KAG8461336.1"/>
    <property type="molecule type" value="Genomic_DNA"/>
</dbReference>
<evidence type="ECO:0000256" key="3">
    <source>
        <dbReference type="ARBA" id="ARBA00007572"/>
    </source>
</evidence>
<gene>
    <name evidence="19" type="ORF">KFE25_010523</name>
</gene>
<evidence type="ECO:0000256" key="11">
    <source>
        <dbReference type="ARBA" id="ARBA00023242"/>
    </source>
</evidence>
<keyword evidence="8" id="KW-0547">Nucleotide-binding</keyword>
<comment type="subcellular location">
    <subcellularLocation>
        <location evidence="2">Nucleus</location>
    </subcellularLocation>
</comment>
<dbReference type="GO" id="GO:0006303">
    <property type="term" value="P:double-strand break repair via nonhomologous end joining"/>
    <property type="evidence" value="ECO:0007669"/>
    <property type="project" value="TreeGrafter"/>
</dbReference>
<organism evidence="19 20">
    <name type="scientific">Diacronema lutheri</name>
    <name type="common">Unicellular marine alga</name>
    <name type="synonym">Monochrysis lutheri</name>
    <dbReference type="NCBI Taxonomy" id="2081491"/>
    <lineage>
        <taxon>Eukaryota</taxon>
        <taxon>Haptista</taxon>
        <taxon>Haptophyta</taxon>
        <taxon>Pavlovophyceae</taxon>
        <taxon>Pavlovales</taxon>
        <taxon>Pavlovaceae</taxon>
        <taxon>Diacronema</taxon>
    </lineage>
</organism>
<feature type="region of interest" description="Disordered" evidence="16">
    <location>
        <begin position="583"/>
        <end position="606"/>
    </location>
</feature>
<dbReference type="InterPro" id="IPR036420">
    <property type="entry name" value="BRCT_dom_sf"/>
</dbReference>
<dbReference type="GO" id="GO:0003677">
    <property type="term" value="F:DNA binding"/>
    <property type="evidence" value="ECO:0007669"/>
    <property type="project" value="InterPro"/>
</dbReference>
<feature type="compositionally biased region" description="Basic and acidic residues" evidence="16">
    <location>
        <begin position="730"/>
        <end position="739"/>
    </location>
</feature>
<evidence type="ECO:0000256" key="5">
    <source>
        <dbReference type="ARBA" id="ARBA00022073"/>
    </source>
</evidence>
<dbReference type="PROSITE" id="PS00333">
    <property type="entry name" value="DNA_LIGASE_A2"/>
    <property type="match status" value="1"/>
</dbReference>
<dbReference type="GO" id="GO:0005524">
    <property type="term" value="F:ATP binding"/>
    <property type="evidence" value="ECO:0007669"/>
    <property type="project" value="UniProtKB-KW"/>
</dbReference>
<dbReference type="InterPro" id="IPR012340">
    <property type="entry name" value="NA-bd_OB-fold"/>
</dbReference>
<evidence type="ECO:0000256" key="8">
    <source>
        <dbReference type="ARBA" id="ARBA00022741"/>
    </source>
</evidence>
<feature type="domain" description="BRCT" evidence="18">
    <location>
        <begin position="753"/>
        <end position="779"/>
    </location>
</feature>
<feature type="region of interest" description="Disordered" evidence="16">
    <location>
        <begin position="715"/>
        <end position="746"/>
    </location>
</feature>
<evidence type="ECO:0000256" key="15">
    <source>
        <dbReference type="RuleBase" id="RU004196"/>
    </source>
</evidence>
<evidence type="ECO:0000256" key="4">
    <source>
        <dbReference type="ARBA" id="ARBA00012727"/>
    </source>
</evidence>
<reference evidence="19" key="1">
    <citation type="submission" date="2021-05" db="EMBL/GenBank/DDBJ databases">
        <title>The genome of the haptophyte Pavlova lutheri (Diacronema luteri, Pavlovales) - a model for lipid biosynthesis in eukaryotic algae.</title>
        <authorList>
            <person name="Hulatt C.J."/>
            <person name="Posewitz M.C."/>
        </authorList>
    </citation>
    <scope>NUCLEOTIDE SEQUENCE</scope>
    <source>
        <strain evidence="19">NIVA-4/92</strain>
    </source>
</reference>
<dbReference type="Proteomes" id="UP000751190">
    <property type="component" value="Unassembled WGS sequence"/>
</dbReference>
<keyword evidence="11" id="KW-0539">Nucleus</keyword>
<comment type="caution">
    <text evidence="19">The sequence shown here is derived from an EMBL/GenBank/DDBJ whole genome shotgun (WGS) entry which is preliminary data.</text>
</comment>
<dbReference type="SUPFAM" id="SSF50249">
    <property type="entry name" value="Nucleic acid-binding proteins"/>
    <property type="match status" value="1"/>
</dbReference>
<keyword evidence="20" id="KW-1185">Reference proteome</keyword>
<dbReference type="InterPro" id="IPR001357">
    <property type="entry name" value="BRCT_dom"/>
</dbReference>
<evidence type="ECO:0000256" key="9">
    <source>
        <dbReference type="ARBA" id="ARBA00022840"/>
    </source>
</evidence>
<dbReference type="GO" id="GO:0032807">
    <property type="term" value="C:DNA ligase IV complex"/>
    <property type="evidence" value="ECO:0007669"/>
    <property type="project" value="TreeGrafter"/>
</dbReference>
<dbReference type="GO" id="GO:0006310">
    <property type="term" value="P:DNA recombination"/>
    <property type="evidence" value="ECO:0007669"/>
    <property type="project" value="UniProtKB-KW"/>
</dbReference>
<dbReference type="PANTHER" id="PTHR45997:SF1">
    <property type="entry name" value="DNA LIGASE 4"/>
    <property type="match status" value="1"/>
</dbReference>
<evidence type="ECO:0000256" key="13">
    <source>
        <dbReference type="ARBA" id="ARBA00031942"/>
    </source>
</evidence>
<dbReference type="Gene3D" id="3.40.50.10190">
    <property type="entry name" value="BRCT domain"/>
    <property type="match status" value="2"/>
</dbReference>
<evidence type="ECO:0000259" key="18">
    <source>
        <dbReference type="PROSITE" id="PS50172"/>
    </source>
</evidence>
<dbReference type="GO" id="GO:0003910">
    <property type="term" value="F:DNA ligase (ATP) activity"/>
    <property type="evidence" value="ECO:0007669"/>
    <property type="project" value="UniProtKB-EC"/>
</dbReference>
<dbReference type="InterPro" id="IPR016059">
    <property type="entry name" value="DNA_ligase_ATP-dep_CS"/>
</dbReference>
<dbReference type="SUPFAM" id="SSF56091">
    <property type="entry name" value="DNA ligase/mRNA capping enzyme, catalytic domain"/>
    <property type="match status" value="1"/>
</dbReference>
<dbReference type="InterPro" id="IPR012308">
    <property type="entry name" value="DNA_ligase_ATP-dep_N"/>
</dbReference>
<dbReference type="PROSITE" id="PS50172">
    <property type="entry name" value="BRCT"/>
    <property type="match status" value="2"/>
</dbReference>
<comment type="similarity">
    <text evidence="3 15">Belongs to the ATP-dependent DNA ligase family.</text>
</comment>
<proteinExistence type="inferred from homology"/>
<dbReference type="PROSITE" id="PS50160">
    <property type="entry name" value="DNA_LIGASE_A3"/>
    <property type="match status" value="1"/>
</dbReference>
<evidence type="ECO:0000313" key="19">
    <source>
        <dbReference type="EMBL" id="KAG8461336.1"/>
    </source>
</evidence>
<evidence type="ECO:0000259" key="17">
    <source>
        <dbReference type="PROSITE" id="PS50160"/>
    </source>
</evidence>
<name>A0A8J5X5A6_DIALT</name>
<sequence>MSSALTFGWLCERLDAVARADAGSRWRRSSAKREHLLALFADVRRAGGGASANTYDFVRLLLPEEDRARHYGLREAALCECYVKALQASDSLACALRAWKQPGAVDTGALRGDMADALSHALKERCSHSSRLSVLQVNQLLDDLSGVRGDASTVQIVRAVHSLDWREHKWFVRIVLKRMRLGVSIGGILSAVHPSAAALFGQTATLADVCRKCADPGYAHDGSDVAVLMPVRAMLARQSTIEKAAHTLATTGDHFLVEHKLVGERVMLHVRREPCAPPELLFLTRRHQDLTEAYANALASAIGKAMLPSVSSCILDGEMLAWDETLARHLPASQTRSNATAQSVARHASYFAFDLLLLNGRSLLELPLAQRKQQLREHVQSVEHRLEVVEGEILSPRARGETVAERLAARLGKAMELGFEGLVLKALSRSYEPGQRGWLKLKPDYDDGCVRTLDLLIVGGYHGSCTSGRHWRSNGISHFLLGVGTGYSGDELKLMRDKLAPHAVSWKERPNPPHLYAPERSLVVEVKAYDLSSAEIDAFRAGLALRFPRVVRVRYDKGFEDAATMDDVAQLFDELRRTGRTLSNAHFGAPTGGPARAADAGRTATKRPKLAQEVLGGKLPAAYAKGEYAVGSDLFVGAEVVALTTPADRRDEHLMLAAARGATLSINPSSTTRFVIVDAELLDGEERAREALRREGRELDSRAVELVGAARASRRDELDAASRAPGAGRSGDEKGEGTQRPRAHARPSVAFGSLNIVTAEWLEACAREGALVPIEPRYALHVSDTAAAAAAEVMDEWGDRFFEPASTDALRTSMRLVRRQRAPAPEARLLSDAHATLWRCGLADEEVARLDPPPSGALRWPRRCVALVPAEWAFGVQCSRCPLRGSLACCVAALKMLGALVVHAPAGTVSTVVLPQDGVAASRAARELRERFDALRGHGDLVQRVRYVHSAWVDACWRESSWVDEQAFELGNPCKGR</sequence>
<protein>
    <recommendedName>
        <fullName evidence="5">DNA ligase 4</fullName>
        <ecNumber evidence="4">6.5.1.1</ecNumber>
    </recommendedName>
    <alternativeName>
        <fullName evidence="13">DNA ligase IV</fullName>
    </alternativeName>
    <alternativeName>
        <fullName evidence="12">Polydeoxyribonucleotide synthase [ATP] 4</fullName>
    </alternativeName>
</protein>
<evidence type="ECO:0000256" key="1">
    <source>
        <dbReference type="ARBA" id="ARBA00001946"/>
    </source>
</evidence>
<evidence type="ECO:0000256" key="16">
    <source>
        <dbReference type="SAM" id="MobiDB-lite"/>
    </source>
</evidence>
<evidence type="ECO:0000256" key="14">
    <source>
        <dbReference type="ARBA" id="ARBA00034003"/>
    </source>
</evidence>
<evidence type="ECO:0000256" key="7">
    <source>
        <dbReference type="ARBA" id="ARBA00022737"/>
    </source>
</evidence>
<evidence type="ECO:0000256" key="12">
    <source>
        <dbReference type="ARBA" id="ARBA00030676"/>
    </source>
</evidence>
<dbReference type="OrthoDB" id="151490at2759"/>
<dbReference type="InterPro" id="IPR012310">
    <property type="entry name" value="DNA_ligase_ATP-dep_cent"/>
</dbReference>
<dbReference type="Gene3D" id="3.30.470.30">
    <property type="entry name" value="DNA ligase/mRNA capping enzyme"/>
    <property type="match status" value="1"/>
</dbReference>
<keyword evidence="9" id="KW-0067">ATP-binding</keyword>
<dbReference type="NCBIfam" id="TIGR00574">
    <property type="entry name" value="dnl1"/>
    <property type="match status" value="1"/>
</dbReference>
<dbReference type="OMA" id="IMLQHRT"/>
<dbReference type="InterPro" id="IPR029710">
    <property type="entry name" value="LIG4"/>
</dbReference>
<dbReference type="Pfam" id="PF04675">
    <property type="entry name" value="DNA_ligase_A_N"/>
    <property type="match status" value="1"/>
</dbReference>
<keyword evidence="10" id="KW-0233">DNA recombination</keyword>
<feature type="domain" description="BRCT" evidence="18">
    <location>
        <begin position="894"/>
        <end position="970"/>
    </location>
</feature>
<dbReference type="InterPro" id="IPR036599">
    <property type="entry name" value="DNA_ligase_N_sf"/>
</dbReference>
<keyword evidence="6" id="KW-0436">Ligase</keyword>
<dbReference type="Gene3D" id="1.10.3260.10">
    <property type="entry name" value="DNA ligase, ATP-dependent, N-terminal domain"/>
    <property type="match status" value="1"/>
</dbReference>
<dbReference type="EC" id="6.5.1.1" evidence="4"/>
<feature type="domain" description="ATP-dependent DNA ligase family profile" evidence="17">
    <location>
        <begin position="341"/>
        <end position="485"/>
    </location>
</feature>
<evidence type="ECO:0000256" key="2">
    <source>
        <dbReference type="ARBA" id="ARBA00004123"/>
    </source>
</evidence>
<dbReference type="AlphaFoldDB" id="A0A8J5X5A6"/>
<comment type="cofactor">
    <cofactor evidence="1">
        <name>Mg(2+)</name>
        <dbReference type="ChEBI" id="CHEBI:18420"/>
    </cofactor>
</comment>
<comment type="catalytic activity">
    <reaction evidence="14">
        <text>ATP + (deoxyribonucleotide)n-3'-hydroxyl + 5'-phospho-(deoxyribonucleotide)m = (deoxyribonucleotide)n+m + AMP + diphosphate.</text>
        <dbReference type="EC" id="6.5.1.1"/>
    </reaction>
</comment>
<keyword evidence="7" id="KW-0677">Repeat</keyword>
<dbReference type="Gene3D" id="2.40.50.140">
    <property type="entry name" value="Nucleic acid-binding proteins"/>
    <property type="match status" value="1"/>
</dbReference>
<evidence type="ECO:0000313" key="20">
    <source>
        <dbReference type="Proteomes" id="UP000751190"/>
    </source>
</evidence>
<evidence type="ECO:0000256" key="6">
    <source>
        <dbReference type="ARBA" id="ARBA00022598"/>
    </source>
</evidence>
<dbReference type="GO" id="GO:0006297">
    <property type="term" value="P:nucleotide-excision repair, DNA gap filling"/>
    <property type="evidence" value="ECO:0007669"/>
    <property type="project" value="TreeGrafter"/>
</dbReference>
<dbReference type="GO" id="GO:0071897">
    <property type="term" value="P:DNA biosynthetic process"/>
    <property type="evidence" value="ECO:0007669"/>
    <property type="project" value="InterPro"/>
</dbReference>
<accession>A0A8J5X5A6</accession>